<dbReference type="InterPro" id="IPR002695">
    <property type="entry name" value="PurH-like"/>
</dbReference>
<dbReference type="GO" id="GO:0005829">
    <property type="term" value="C:cytosol"/>
    <property type="evidence" value="ECO:0007669"/>
    <property type="project" value="TreeGrafter"/>
</dbReference>
<dbReference type="Pfam" id="PF01808">
    <property type="entry name" value="AICARFT_IMPCHas"/>
    <property type="match status" value="1"/>
</dbReference>
<name>A0A8T2VC23_CERRI</name>
<dbReference type="Gene3D" id="3.40.140.20">
    <property type="match status" value="1"/>
</dbReference>
<accession>A0A8T2VC23</accession>
<protein>
    <recommendedName>
        <fullName evidence="3">IMP cyclohydrolase</fullName>
    </recommendedName>
</protein>
<comment type="caution">
    <text evidence="1">The sequence shown here is derived from an EMBL/GenBank/DDBJ whole genome shotgun (WGS) entry which is preliminary data.</text>
</comment>
<reference evidence="1" key="1">
    <citation type="submission" date="2021-08" db="EMBL/GenBank/DDBJ databases">
        <title>WGS assembly of Ceratopteris richardii.</title>
        <authorList>
            <person name="Marchant D.B."/>
            <person name="Chen G."/>
            <person name="Jenkins J."/>
            <person name="Shu S."/>
            <person name="Leebens-Mack J."/>
            <person name="Grimwood J."/>
            <person name="Schmutz J."/>
            <person name="Soltis P."/>
            <person name="Soltis D."/>
            <person name="Chen Z.-H."/>
        </authorList>
    </citation>
    <scope>NUCLEOTIDE SEQUENCE</scope>
    <source>
        <strain evidence="1">Whitten #5841</strain>
        <tissue evidence="1">Leaf</tissue>
    </source>
</reference>
<dbReference type="Gene3D" id="3.40.50.1380">
    <property type="entry name" value="Methylglyoxal synthase-like domain"/>
    <property type="match status" value="1"/>
</dbReference>
<dbReference type="PANTHER" id="PTHR11692:SF0">
    <property type="entry name" value="BIFUNCTIONAL PURINE BIOSYNTHESIS PROTEIN ATIC"/>
    <property type="match status" value="1"/>
</dbReference>
<dbReference type="InterPro" id="IPR024051">
    <property type="entry name" value="AICAR_Tfase_dup_dom_sf"/>
</dbReference>
<dbReference type="SMART" id="SM00798">
    <property type="entry name" value="AICARFT_IMPCHas"/>
    <property type="match status" value="1"/>
</dbReference>
<dbReference type="PANTHER" id="PTHR11692">
    <property type="entry name" value="BIFUNCTIONAL PURINE BIOSYNTHESIS PROTEIN PURH"/>
    <property type="match status" value="1"/>
</dbReference>
<dbReference type="GO" id="GO:0004643">
    <property type="term" value="F:phosphoribosylaminoimidazolecarboxamide formyltransferase activity"/>
    <property type="evidence" value="ECO:0007669"/>
    <property type="project" value="InterPro"/>
</dbReference>
<dbReference type="SUPFAM" id="SSF53927">
    <property type="entry name" value="Cytidine deaminase-like"/>
    <property type="match status" value="1"/>
</dbReference>
<dbReference type="OrthoDB" id="6017153at2759"/>
<dbReference type="AlphaFoldDB" id="A0A8T2VC23"/>
<dbReference type="Proteomes" id="UP000825935">
    <property type="component" value="Chromosome 2"/>
</dbReference>
<evidence type="ECO:0000313" key="2">
    <source>
        <dbReference type="Proteomes" id="UP000825935"/>
    </source>
</evidence>
<dbReference type="EMBL" id="CM035407">
    <property type="protein sequence ID" value="KAH7443195.1"/>
    <property type="molecule type" value="Genomic_DNA"/>
</dbReference>
<evidence type="ECO:0000313" key="1">
    <source>
        <dbReference type="EMBL" id="KAH7443195.1"/>
    </source>
</evidence>
<organism evidence="1 2">
    <name type="scientific">Ceratopteris richardii</name>
    <name type="common">Triangle waterfern</name>
    <dbReference type="NCBI Taxonomy" id="49495"/>
    <lineage>
        <taxon>Eukaryota</taxon>
        <taxon>Viridiplantae</taxon>
        <taxon>Streptophyta</taxon>
        <taxon>Embryophyta</taxon>
        <taxon>Tracheophyta</taxon>
        <taxon>Polypodiopsida</taxon>
        <taxon>Polypodiidae</taxon>
        <taxon>Polypodiales</taxon>
        <taxon>Pteridineae</taxon>
        <taxon>Pteridaceae</taxon>
        <taxon>Parkerioideae</taxon>
        <taxon>Ceratopteris</taxon>
    </lineage>
</organism>
<evidence type="ECO:0008006" key="3">
    <source>
        <dbReference type="Google" id="ProtNLM"/>
    </source>
</evidence>
<dbReference type="GO" id="GO:0006189">
    <property type="term" value="P:'de novo' IMP biosynthetic process"/>
    <property type="evidence" value="ECO:0007669"/>
    <property type="project" value="TreeGrafter"/>
</dbReference>
<dbReference type="GO" id="GO:0003937">
    <property type="term" value="F:IMP cyclohydrolase activity"/>
    <property type="evidence" value="ECO:0007669"/>
    <property type="project" value="InterPro"/>
</dbReference>
<keyword evidence="2" id="KW-1185">Reference proteome</keyword>
<dbReference type="InterPro" id="IPR036914">
    <property type="entry name" value="MGS-like_dom_sf"/>
</dbReference>
<gene>
    <name evidence="1" type="ORF">KP509_02G025100</name>
</gene>
<proteinExistence type="predicted"/>
<dbReference type="InterPro" id="IPR016193">
    <property type="entry name" value="Cytidine_deaminase-like"/>
</dbReference>
<sequence length="177" mass="19959">MCLWLSIQKDYEPLKEHLQGKGNMDDAMFKRRLAWKAFQHVAAYNSAVFEWFWKQTKSGEFVSSFNVFLERSSSLRYGQNPHQKAAFYLDKSLSDVKLGGIATALQHHEKEISGNNVLDADAAWNCASKLSTPTCVLVKHTNPCGIASRDNLVDAYRLALEIVLGWSTSSVVLLLYL</sequence>